<feature type="domain" description="STAS" evidence="5">
    <location>
        <begin position="491"/>
        <end position="602"/>
    </location>
</feature>
<reference evidence="6 7" key="1">
    <citation type="submission" date="2023-01" db="EMBL/GenBank/DDBJ databases">
        <title>Minimal conservation of predation-associated metabolite biosynthetic gene clusters underscores biosynthetic potential of Myxococcota including descriptions for ten novel species: Archangium lansinium sp. nov., Myxococcus landrumus sp. nov., Nannocystis bai.</title>
        <authorList>
            <person name="Ahearne A."/>
            <person name="Stevens C."/>
            <person name="Dowd S."/>
        </authorList>
    </citation>
    <scope>NUCLEOTIDE SEQUENCE [LARGE SCALE GENOMIC DNA]</scope>
    <source>
        <strain evidence="6 7">WIWO2</strain>
    </source>
</reference>
<dbReference type="InterPro" id="IPR002645">
    <property type="entry name" value="STAS_dom"/>
</dbReference>
<feature type="compositionally biased region" description="Basic and acidic residues" evidence="2">
    <location>
        <begin position="620"/>
        <end position="635"/>
    </location>
</feature>
<dbReference type="PROSITE" id="PS50112">
    <property type="entry name" value="PAS"/>
    <property type="match status" value="2"/>
</dbReference>
<comment type="caution">
    <text evidence="6">The sequence shown here is derived from an EMBL/GenBank/DDBJ whole genome shotgun (WGS) entry which is preliminary data.</text>
</comment>
<dbReference type="SMART" id="SM00091">
    <property type="entry name" value="PAS"/>
    <property type="match status" value="2"/>
</dbReference>
<feature type="region of interest" description="Disordered" evidence="2">
    <location>
        <begin position="180"/>
        <end position="215"/>
    </location>
</feature>
<name>A0ABT5CIR0_9BACT</name>
<dbReference type="RefSeq" id="WP_272104349.1">
    <property type="nucleotide sequence ID" value="NZ_JAQNDK010000007.1"/>
</dbReference>
<feature type="domain" description="PAS" evidence="3">
    <location>
        <begin position="348"/>
        <end position="420"/>
    </location>
</feature>
<dbReference type="InterPro" id="IPR035965">
    <property type="entry name" value="PAS-like_dom_sf"/>
</dbReference>
<evidence type="ECO:0000256" key="2">
    <source>
        <dbReference type="SAM" id="MobiDB-lite"/>
    </source>
</evidence>
<dbReference type="CDD" id="cd00130">
    <property type="entry name" value="PAS"/>
    <property type="match status" value="2"/>
</dbReference>
<sequence>MKDGGLTLEELGRSIVDLAMTEDVIRRQAIALLPVGRREERELEVLGRPSRLTMDFEVGDPAATRSMSGAFDVAIPHAVTVRVDAEGEAEEHRLDVTLTLRITPRPCAPLGIFLDVAELSAESVRFAESRASAKDYLRGRIAEEVRRELLRLVRARIAESRADRTLDLEEPLLRALGDASWAGQEEAEEPDGRDAPPPSRVRGAGGPASGVGLPDAQLSDLDAQLRFFGNAMPLQVWTARPDGQLNFVNRAVLDYFDRTEEQMIGEGWLAVLHPDDVPKTVAAWTRSLTTGEPYDTEFRLRRASDQTYREHVVSALPQRDAAGNIFRWIGGTTDVAELRRAEAALRRSEARYRLFAEASNEGVWFWNIREDTVEWSDRMLQMIGVRREAWGGTFASFFERVHPDDQGPVQAALRAHLEERRPFEAEYRLRREDGEYRDVFVRGMAEWDDNGVPFQMAGGATDITEKKRQQAVLNERLEIIEQQQEAIRALSTPIIEVWRGVLTMPVLGVLDEERAQQMMEVLLEAVARTRCRHAIIDLTGVSAVDAATADHVLRLIDAVALLGAQGIVVGIRPEVAQTVVSLGLDLSNIKTLSNLREALLFAMQSSGVSVKRRRRRRAGRERADDAKGTRDPRDG</sequence>
<dbReference type="Gene3D" id="3.30.450.20">
    <property type="entry name" value="PAS domain"/>
    <property type="match status" value="2"/>
</dbReference>
<keyword evidence="7" id="KW-1185">Reference proteome</keyword>
<evidence type="ECO:0000313" key="6">
    <source>
        <dbReference type="EMBL" id="MDC0685833.1"/>
    </source>
</evidence>
<proteinExistence type="predicted"/>
<dbReference type="SMART" id="SM00086">
    <property type="entry name" value="PAC"/>
    <property type="match status" value="2"/>
</dbReference>
<dbReference type="Pfam" id="PF01740">
    <property type="entry name" value="STAS"/>
    <property type="match status" value="1"/>
</dbReference>
<dbReference type="PANTHER" id="PTHR33745">
    <property type="entry name" value="RSBT ANTAGONIST PROTEIN RSBS-RELATED"/>
    <property type="match status" value="1"/>
</dbReference>
<feature type="domain" description="PAS" evidence="3">
    <location>
        <begin position="236"/>
        <end position="291"/>
    </location>
</feature>
<dbReference type="InterPro" id="IPR013655">
    <property type="entry name" value="PAS_fold_3"/>
</dbReference>
<dbReference type="SUPFAM" id="SSF55785">
    <property type="entry name" value="PYP-like sensor domain (PAS domain)"/>
    <property type="match status" value="2"/>
</dbReference>
<dbReference type="SUPFAM" id="SSF52091">
    <property type="entry name" value="SpoIIaa-like"/>
    <property type="match status" value="1"/>
</dbReference>
<dbReference type="InterPro" id="IPR000014">
    <property type="entry name" value="PAS"/>
</dbReference>
<evidence type="ECO:0000256" key="1">
    <source>
        <dbReference type="ARBA" id="ARBA00022553"/>
    </source>
</evidence>
<organism evidence="6 7">
    <name type="scientific">Sorangium atrum</name>
    <dbReference type="NCBI Taxonomy" id="2995308"/>
    <lineage>
        <taxon>Bacteria</taxon>
        <taxon>Pseudomonadati</taxon>
        <taxon>Myxococcota</taxon>
        <taxon>Polyangia</taxon>
        <taxon>Polyangiales</taxon>
        <taxon>Polyangiaceae</taxon>
        <taxon>Sorangium</taxon>
    </lineage>
</organism>
<dbReference type="PROSITE" id="PS50801">
    <property type="entry name" value="STAS"/>
    <property type="match status" value="1"/>
</dbReference>
<gene>
    <name evidence="6" type="ORF">POL72_49475</name>
</gene>
<protein>
    <submittedName>
        <fullName evidence="6">PAS domain-containing protein</fullName>
    </submittedName>
</protein>
<dbReference type="EMBL" id="JAQNDK010000007">
    <property type="protein sequence ID" value="MDC0685833.1"/>
    <property type="molecule type" value="Genomic_DNA"/>
</dbReference>
<dbReference type="PROSITE" id="PS50113">
    <property type="entry name" value="PAC"/>
    <property type="match status" value="2"/>
</dbReference>
<feature type="region of interest" description="Disordered" evidence="2">
    <location>
        <begin position="611"/>
        <end position="635"/>
    </location>
</feature>
<dbReference type="Gene3D" id="3.30.750.24">
    <property type="entry name" value="STAS domain"/>
    <property type="match status" value="1"/>
</dbReference>
<dbReference type="CDD" id="cd07041">
    <property type="entry name" value="STAS_RsbR_RsbS_like"/>
    <property type="match status" value="1"/>
</dbReference>
<dbReference type="InterPro" id="IPR000700">
    <property type="entry name" value="PAS-assoc_C"/>
</dbReference>
<evidence type="ECO:0000259" key="3">
    <source>
        <dbReference type="PROSITE" id="PS50112"/>
    </source>
</evidence>
<evidence type="ECO:0000313" key="7">
    <source>
        <dbReference type="Proteomes" id="UP001217485"/>
    </source>
</evidence>
<accession>A0ABT5CIR0</accession>
<evidence type="ECO:0000259" key="5">
    <source>
        <dbReference type="PROSITE" id="PS50801"/>
    </source>
</evidence>
<dbReference type="Proteomes" id="UP001217485">
    <property type="component" value="Unassembled WGS sequence"/>
</dbReference>
<dbReference type="InterPro" id="IPR001610">
    <property type="entry name" value="PAC"/>
</dbReference>
<dbReference type="InterPro" id="IPR036513">
    <property type="entry name" value="STAS_dom_sf"/>
</dbReference>
<dbReference type="InterPro" id="IPR051932">
    <property type="entry name" value="Bact_StressResp_Reg"/>
</dbReference>
<evidence type="ECO:0000259" key="4">
    <source>
        <dbReference type="PROSITE" id="PS50113"/>
    </source>
</evidence>
<dbReference type="PANTHER" id="PTHR33745:SF3">
    <property type="entry name" value="RSBT CO-ANTAGONIST PROTEIN RSBRC"/>
    <property type="match status" value="1"/>
</dbReference>
<dbReference type="NCBIfam" id="TIGR00229">
    <property type="entry name" value="sensory_box"/>
    <property type="match status" value="2"/>
</dbReference>
<feature type="domain" description="PAC" evidence="4">
    <location>
        <begin position="294"/>
        <end position="347"/>
    </location>
</feature>
<feature type="domain" description="PAC" evidence="4">
    <location>
        <begin position="423"/>
        <end position="475"/>
    </location>
</feature>
<dbReference type="Pfam" id="PF08447">
    <property type="entry name" value="PAS_3"/>
    <property type="match status" value="2"/>
</dbReference>
<keyword evidence="1" id="KW-0597">Phosphoprotein</keyword>